<dbReference type="Pfam" id="PF13673">
    <property type="entry name" value="Acetyltransf_10"/>
    <property type="match status" value="1"/>
</dbReference>
<dbReference type="CDD" id="cd04301">
    <property type="entry name" value="NAT_SF"/>
    <property type="match status" value="1"/>
</dbReference>
<dbReference type="EMBL" id="FNBW01000006">
    <property type="protein sequence ID" value="SDF77884.1"/>
    <property type="molecule type" value="Genomic_DNA"/>
</dbReference>
<dbReference type="PROSITE" id="PS51186">
    <property type="entry name" value="GNAT"/>
    <property type="match status" value="1"/>
</dbReference>
<dbReference type="InterPro" id="IPR016181">
    <property type="entry name" value="Acyl_CoA_acyltransferase"/>
</dbReference>
<reference evidence="2 3" key="1">
    <citation type="submission" date="2016-10" db="EMBL/GenBank/DDBJ databases">
        <authorList>
            <person name="Varghese N."/>
            <person name="Submissions S."/>
        </authorList>
    </citation>
    <scope>NUCLEOTIDE SEQUENCE [LARGE SCALE GENOMIC DNA]</scope>
    <source>
        <strain evidence="2 3">DSM 18839</strain>
    </source>
</reference>
<evidence type="ECO:0000259" key="1">
    <source>
        <dbReference type="PROSITE" id="PS51186"/>
    </source>
</evidence>
<keyword evidence="3" id="KW-1185">Reference proteome</keyword>
<name>A0A8G2F365_9PROT</name>
<dbReference type="AlphaFoldDB" id="A0A8G2F365"/>
<proteinExistence type="predicted"/>
<dbReference type="SUPFAM" id="SSF55729">
    <property type="entry name" value="Acyl-CoA N-acyltransferases (Nat)"/>
    <property type="match status" value="1"/>
</dbReference>
<gene>
    <name evidence="2" type="ORF">SAMN05660686_02333</name>
</gene>
<dbReference type="RefSeq" id="WP_093150405.1">
    <property type="nucleotide sequence ID" value="NZ_FNBW01000006.1"/>
</dbReference>
<organism evidence="2 3">
    <name type="scientific">Thalassobaculum litoreum DSM 18839</name>
    <dbReference type="NCBI Taxonomy" id="1123362"/>
    <lineage>
        <taxon>Bacteria</taxon>
        <taxon>Pseudomonadati</taxon>
        <taxon>Pseudomonadota</taxon>
        <taxon>Alphaproteobacteria</taxon>
        <taxon>Rhodospirillales</taxon>
        <taxon>Thalassobaculaceae</taxon>
        <taxon>Thalassobaculum</taxon>
    </lineage>
</organism>
<dbReference type="Proteomes" id="UP000198615">
    <property type="component" value="Unassembled WGS sequence"/>
</dbReference>
<dbReference type="Gene3D" id="3.40.630.30">
    <property type="match status" value="1"/>
</dbReference>
<dbReference type="InterPro" id="IPR000182">
    <property type="entry name" value="GNAT_dom"/>
</dbReference>
<comment type="caution">
    <text evidence="2">The sequence shown here is derived from an EMBL/GenBank/DDBJ whole genome shotgun (WGS) entry which is preliminary data.</text>
</comment>
<keyword evidence="2" id="KW-0808">Transferase</keyword>
<evidence type="ECO:0000313" key="3">
    <source>
        <dbReference type="Proteomes" id="UP000198615"/>
    </source>
</evidence>
<accession>A0A8G2F365</accession>
<evidence type="ECO:0000313" key="2">
    <source>
        <dbReference type="EMBL" id="SDF77884.1"/>
    </source>
</evidence>
<protein>
    <submittedName>
        <fullName evidence="2">Acetyltransferase (GNAT) domain-containing protein</fullName>
    </submittedName>
</protein>
<dbReference type="GO" id="GO:0016747">
    <property type="term" value="F:acyltransferase activity, transferring groups other than amino-acyl groups"/>
    <property type="evidence" value="ECO:0007669"/>
    <property type="project" value="InterPro"/>
</dbReference>
<feature type="domain" description="N-acetyltransferase" evidence="1">
    <location>
        <begin position="11"/>
        <end position="152"/>
    </location>
</feature>
<sequence length="163" mass="18241">MRLWIRPPKVSEARPVSRVVRRSIVELCEEDHGGDVHRIAEWLANKSPQQVARWIADSEQLWSVAGREVIEGAGAVRRDGRVLLLYVDPAARFSGVSRALLEQLELDAFQAGATRISLQSTRTARRFYLEAGYVPVAADSDELVKSMGRMTELTRKTKKPTVG</sequence>